<comment type="caution">
    <text evidence="2">The sequence shown here is derived from an EMBL/GenBank/DDBJ whole genome shotgun (WGS) entry which is preliminary data.</text>
</comment>
<dbReference type="Pfam" id="PF01909">
    <property type="entry name" value="NTP_transf_2"/>
    <property type="match status" value="1"/>
</dbReference>
<sequence>MTALPPAVTSLRSRLDELGWVKDLLVAGSLATGDYVPGVSDLDLVAIVDGPVDAVREAALVDLHQGLDSGPAAGAQLGCAYVAESTIPLLDAVHPTWTHAQFVHRRLSGIARAELVHHGFAVCGRPPGAVLPPMTDDQVRAAARAELAGYWAWASRRPWMWLDPVIADLGLTAMARGRYTMRTGRLLTKTEAIEQAHAPDWLVDQLRARRRGDRVASPRLRTGWIAWRDARRTIGALGGHPPVLG</sequence>
<gene>
    <name evidence="2" type="ORF">GCM10009844_01130</name>
</gene>
<dbReference type="SUPFAM" id="SSF81301">
    <property type="entry name" value="Nucleotidyltransferase"/>
    <property type="match status" value="1"/>
</dbReference>
<proteinExistence type="predicted"/>
<reference evidence="2 3" key="1">
    <citation type="journal article" date="2019" name="Int. J. Syst. Evol. Microbiol.">
        <title>The Global Catalogue of Microorganisms (GCM) 10K type strain sequencing project: providing services to taxonomists for standard genome sequencing and annotation.</title>
        <authorList>
            <consortium name="The Broad Institute Genomics Platform"/>
            <consortium name="The Broad Institute Genome Sequencing Center for Infectious Disease"/>
            <person name="Wu L."/>
            <person name="Ma J."/>
        </authorList>
    </citation>
    <scope>NUCLEOTIDE SEQUENCE [LARGE SCALE GENOMIC DNA]</scope>
    <source>
        <strain evidence="2 3">JCM 16022</strain>
    </source>
</reference>
<dbReference type="EMBL" id="BAAAQR010000001">
    <property type="protein sequence ID" value="GAA2135639.1"/>
    <property type="molecule type" value="Genomic_DNA"/>
</dbReference>
<dbReference type="RefSeq" id="WP_344145969.1">
    <property type="nucleotide sequence ID" value="NZ_BAAAQR010000001.1"/>
</dbReference>
<dbReference type="Proteomes" id="UP001501771">
    <property type="component" value="Unassembled WGS sequence"/>
</dbReference>
<dbReference type="InterPro" id="IPR043519">
    <property type="entry name" value="NT_sf"/>
</dbReference>
<organism evidence="2 3">
    <name type="scientific">Nocardioides koreensis</name>
    <dbReference type="NCBI Taxonomy" id="433651"/>
    <lineage>
        <taxon>Bacteria</taxon>
        <taxon>Bacillati</taxon>
        <taxon>Actinomycetota</taxon>
        <taxon>Actinomycetes</taxon>
        <taxon>Propionibacteriales</taxon>
        <taxon>Nocardioidaceae</taxon>
        <taxon>Nocardioides</taxon>
    </lineage>
</organism>
<name>A0ABN2Z228_9ACTN</name>
<accession>A0ABN2Z228</accession>
<dbReference type="InterPro" id="IPR002934">
    <property type="entry name" value="Polymerase_NTP_transf_dom"/>
</dbReference>
<keyword evidence="3" id="KW-1185">Reference proteome</keyword>
<feature type="domain" description="Polymerase nucleotidyl transferase" evidence="1">
    <location>
        <begin position="11"/>
        <end position="54"/>
    </location>
</feature>
<evidence type="ECO:0000259" key="1">
    <source>
        <dbReference type="Pfam" id="PF01909"/>
    </source>
</evidence>
<evidence type="ECO:0000313" key="3">
    <source>
        <dbReference type="Proteomes" id="UP001501771"/>
    </source>
</evidence>
<evidence type="ECO:0000313" key="2">
    <source>
        <dbReference type="EMBL" id="GAA2135639.1"/>
    </source>
</evidence>
<protein>
    <submittedName>
        <fullName evidence="2">Nucleotidyltransferase domain-containing protein</fullName>
    </submittedName>
</protein>